<feature type="signal peptide" evidence="10">
    <location>
        <begin position="1"/>
        <end position="22"/>
    </location>
</feature>
<dbReference type="InterPro" id="IPR004099">
    <property type="entry name" value="Pyr_nucl-diS_OxRdtase_dimer"/>
</dbReference>
<evidence type="ECO:0000256" key="1">
    <source>
        <dbReference type="ARBA" id="ARBA00001974"/>
    </source>
</evidence>
<evidence type="ECO:0000256" key="8">
    <source>
        <dbReference type="ARBA" id="ARBA00023284"/>
    </source>
</evidence>
<organism evidence="13 14">
    <name type="scientific">Plasmodium vivax (strain Brazil I)</name>
    <dbReference type="NCBI Taxonomy" id="1033975"/>
    <lineage>
        <taxon>Eukaryota</taxon>
        <taxon>Sar</taxon>
        <taxon>Alveolata</taxon>
        <taxon>Apicomplexa</taxon>
        <taxon>Aconoidasida</taxon>
        <taxon>Haemosporida</taxon>
        <taxon>Plasmodiidae</taxon>
        <taxon>Plasmodium</taxon>
        <taxon>Plasmodium (Plasmodium)</taxon>
    </lineage>
</organism>
<evidence type="ECO:0000256" key="6">
    <source>
        <dbReference type="ARBA" id="ARBA00023027"/>
    </source>
</evidence>
<proteinExistence type="inferred from homology"/>
<evidence type="ECO:0000256" key="10">
    <source>
        <dbReference type="SAM" id="SignalP"/>
    </source>
</evidence>
<dbReference type="AlphaFoldDB" id="A0A0J9VM69"/>
<keyword evidence="7" id="KW-1015">Disulfide bond</keyword>
<dbReference type="OrthoDB" id="361797at2759"/>
<dbReference type="Gene3D" id="3.50.50.60">
    <property type="entry name" value="FAD/NAD(P)-binding domain"/>
    <property type="match status" value="2"/>
</dbReference>
<dbReference type="InterPro" id="IPR023753">
    <property type="entry name" value="FAD/NAD-binding_dom"/>
</dbReference>
<evidence type="ECO:0000256" key="9">
    <source>
        <dbReference type="RuleBase" id="RU003691"/>
    </source>
</evidence>
<dbReference type="Pfam" id="PF07992">
    <property type="entry name" value="Pyr_redox_2"/>
    <property type="match status" value="1"/>
</dbReference>
<accession>A0A0J9VM69</accession>
<dbReference type="GO" id="GO:0006103">
    <property type="term" value="P:2-oxoglutarate metabolic process"/>
    <property type="evidence" value="ECO:0007669"/>
    <property type="project" value="TreeGrafter"/>
</dbReference>
<dbReference type="GO" id="GO:0045252">
    <property type="term" value="C:oxoglutarate dehydrogenase complex"/>
    <property type="evidence" value="ECO:0007669"/>
    <property type="project" value="TreeGrafter"/>
</dbReference>
<evidence type="ECO:0000259" key="11">
    <source>
        <dbReference type="Pfam" id="PF02852"/>
    </source>
</evidence>
<reference evidence="13 14" key="1">
    <citation type="submission" date="2011-08" db="EMBL/GenBank/DDBJ databases">
        <title>The Genome Sequence of Plasmodium vivax Brazil I.</title>
        <authorList>
            <consortium name="The Broad Institute Genome Sequencing Platform"/>
            <consortium name="The Broad Institute Genome Sequencing Center for Infectious Disease"/>
            <person name="Neafsey D."/>
            <person name="Carlton J."/>
            <person name="Barnwell J."/>
            <person name="Collins W."/>
            <person name="Escalante A."/>
            <person name="Mullikin J."/>
            <person name="Saul A."/>
            <person name="Guigo R."/>
            <person name="Camara F."/>
            <person name="Young S.K."/>
            <person name="Zeng Q."/>
            <person name="Gargeya S."/>
            <person name="Fitzgerald M."/>
            <person name="Haas B."/>
            <person name="Abouelleil A."/>
            <person name="Alvarado L."/>
            <person name="Arachchi H.M."/>
            <person name="Berlin A."/>
            <person name="Brown A."/>
            <person name="Chapman S.B."/>
            <person name="Chen Z."/>
            <person name="Dunbar C."/>
            <person name="Freedman E."/>
            <person name="Gearin G."/>
            <person name="Gellesch M."/>
            <person name="Goldberg J."/>
            <person name="Griggs A."/>
            <person name="Gujja S."/>
            <person name="Heiman D."/>
            <person name="Howarth C."/>
            <person name="Larson L."/>
            <person name="Lui A."/>
            <person name="MacDonald P.J.P."/>
            <person name="Montmayeur A."/>
            <person name="Murphy C."/>
            <person name="Neiman D."/>
            <person name="Pearson M."/>
            <person name="Priest M."/>
            <person name="Roberts A."/>
            <person name="Saif S."/>
            <person name="Shea T."/>
            <person name="Shenoy N."/>
            <person name="Sisk P."/>
            <person name="Stolte C."/>
            <person name="Sykes S."/>
            <person name="Wortman J."/>
            <person name="Nusbaum C."/>
            <person name="Birren B."/>
        </authorList>
    </citation>
    <scope>NUCLEOTIDE SEQUENCE [LARGE SCALE GENOMIC DNA]</scope>
    <source>
        <strain evidence="13 14">Brazil I</strain>
    </source>
</reference>
<dbReference type="GO" id="GO:0005739">
    <property type="term" value="C:mitochondrion"/>
    <property type="evidence" value="ECO:0007669"/>
    <property type="project" value="TreeGrafter"/>
</dbReference>
<feature type="domain" description="FAD/NAD(P)-binding" evidence="12">
    <location>
        <begin position="113"/>
        <end position="482"/>
    </location>
</feature>
<keyword evidence="4 9" id="KW-0274">FAD</keyword>
<dbReference type="PANTHER" id="PTHR22912">
    <property type="entry name" value="DISULFIDE OXIDOREDUCTASE"/>
    <property type="match status" value="1"/>
</dbReference>
<dbReference type="InterPro" id="IPR012999">
    <property type="entry name" value="Pyr_OxRdtase_I_AS"/>
</dbReference>
<dbReference type="InterPro" id="IPR016156">
    <property type="entry name" value="FAD/NAD-linked_Rdtase_dimer_sf"/>
</dbReference>
<dbReference type="PRINTS" id="PR00368">
    <property type="entry name" value="FADPNR"/>
</dbReference>
<dbReference type="Gene3D" id="3.30.390.30">
    <property type="match status" value="1"/>
</dbReference>
<evidence type="ECO:0000256" key="4">
    <source>
        <dbReference type="ARBA" id="ARBA00022827"/>
    </source>
</evidence>
<dbReference type="SUPFAM" id="SSF55424">
    <property type="entry name" value="FAD/NAD-linked reductases, dimerisation (C-terminal) domain"/>
    <property type="match status" value="1"/>
</dbReference>
<comment type="cofactor">
    <cofactor evidence="1">
        <name>FAD</name>
        <dbReference type="ChEBI" id="CHEBI:57692"/>
    </cofactor>
</comment>
<dbReference type="InterPro" id="IPR036188">
    <property type="entry name" value="FAD/NAD-bd_sf"/>
</dbReference>
<protein>
    <submittedName>
        <fullName evidence="13">Dihydrolipoamide dehydrogenase</fullName>
    </submittedName>
</protein>
<keyword evidence="3 9" id="KW-0285">Flavoprotein</keyword>
<evidence type="ECO:0000313" key="14">
    <source>
        <dbReference type="Proteomes" id="UP000053327"/>
    </source>
</evidence>
<evidence type="ECO:0000259" key="12">
    <source>
        <dbReference type="Pfam" id="PF07992"/>
    </source>
</evidence>
<dbReference type="GO" id="GO:0004148">
    <property type="term" value="F:dihydrolipoyl dehydrogenase (NADH) activity"/>
    <property type="evidence" value="ECO:0007669"/>
    <property type="project" value="TreeGrafter"/>
</dbReference>
<dbReference type="EMBL" id="KQ234770">
    <property type="protein sequence ID" value="KMZ88158.1"/>
    <property type="molecule type" value="Genomic_DNA"/>
</dbReference>
<feature type="domain" description="Pyridine nucleotide-disulphide oxidoreductase dimerisation" evidence="11">
    <location>
        <begin position="519"/>
        <end position="651"/>
    </location>
</feature>
<dbReference type="PANTHER" id="PTHR22912:SF151">
    <property type="entry name" value="DIHYDROLIPOYL DEHYDROGENASE, MITOCHONDRIAL"/>
    <property type="match status" value="1"/>
</dbReference>
<evidence type="ECO:0000256" key="5">
    <source>
        <dbReference type="ARBA" id="ARBA00023002"/>
    </source>
</evidence>
<dbReference type="SUPFAM" id="SSF51905">
    <property type="entry name" value="FAD/NAD(P)-binding domain"/>
    <property type="match status" value="1"/>
</dbReference>
<evidence type="ECO:0000256" key="3">
    <source>
        <dbReference type="ARBA" id="ARBA00022630"/>
    </source>
</evidence>
<evidence type="ECO:0000256" key="7">
    <source>
        <dbReference type="ARBA" id="ARBA00023157"/>
    </source>
</evidence>
<dbReference type="PRINTS" id="PR00411">
    <property type="entry name" value="PNDRDTASEI"/>
</dbReference>
<comment type="similarity">
    <text evidence="2 9">Belongs to the class-I pyridine nucleotide-disulfide oxidoreductase family.</text>
</comment>
<dbReference type="PROSITE" id="PS00076">
    <property type="entry name" value="PYRIDINE_REDOX_1"/>
    <property type="match status" value="1"/>
</dbReference>
<keyword evidence="10" id="KW-0732">Signal</keyword>
<gene>
    <name evidence="13" type="ORF">PVBG_02619</name>
</gene>
<evidence type="ECO:0000256" key="2">
    <source>
        <dbReference type="ARBA" id="ARBA00007532"/>
    </source>
</evidence>
<sequence length="662" mass="71598">MGAGTVIWLGCLLLLVTQNGSAKRTGGGHALHLLHAKGDPAPSGKRTSSAFIRCSSSIGGGIGGGIGGDIGSNIVNSMDSSALTWGGRTSRGQSLRVRGAAKGQAMSVSAEEYDVGILGCGVGGHAAAINAMERGLKVIIFTGDQDSIGGTCVNVGCIPSKSLLYATGKYRELKNLAKLYTYGIYTDAFGKNGKSDPVERNQMLADTVHLDIAKLKEYTQRVINKLKGGIENGLKNKKFCKNSEHVQVIYERGHIIDKNIIKGEKSGKEFKVKNIVIATGSTPNIPDNIEVDGRTVFTSDEAVKLEGLQNYMGIIGMGIIGIEFSDIYTALGSELISFDYSPQLLPLLDADVANYFERVFIKSKPMRVHLNTRIEYVRAGGGGQPVTIGHRERSEGEGDTPGYAANQIRETHVDSCLVATGRKPNTNNMGLEKLKIRTKRGYVQVDEHLRVQREDQGVYNHIFCIGDANGRQMLAHTASHQALKVVDWIEAKGGEALKSDPSNGSHSDWASKPIIYRNIPSVCYTTPELAFVGLTEKEAKQLHPPENVGVETSFYKANSKVLCEHSDVSFPSLSKNNSYNRGKYNTVDHTTGMVKIVFLKDSKEILGMFIVGSYASILIHEGVLALNLKLSAVDLAHMVHSHPTISEVLDAAFKAIARVRTH</sequence>
<dbReference type="InterPro" id="IPR050151">
    <property type="entry name" value="Class-I_Pyr_Nuc-Dis_Oxidored"/>
</dbReference>
<feature type="chain" id="PRO_5005324980" evidence="10">
    <location>
        <begin position="23"/>
        <end position="662"/>
    </location>
</feature>
<evidence type="ECO:0000313" key="13">
    <source>
        <dbReference type="EMBL" id="KMZ88158.1"/>
    </source>
</evidence>
<name>A0A0J9VM69_PLAV1</name>
<dbReference type="GO" id="GO:0050660">
    <property type="term" value="F:flavin adenine dinucleotide binding"/>
    <property type="evidence" value="ECO:0007669"/>
    <property type="project" value="TreeGrafter"/>
</dbReference>
<keyword evidence="5 9" id="KW-0560">Oxidoreductase</keyword>
<dbReference type="Proteomes" id="UP000053327">
    <property type="component" value="Unassembled WGS sequence"/>
</dbReference>
<dbReference type="Pfam" id="PF02852">
    <property type="entry name" value="Pyr_redox_dim"/>
    <property type="match status" value="1"/>
</dbReference>
<keyword evidence="8 9" id="KW-0676">Redox-active center</keyword>
<keyword evidence="6" id="KW-0520">NAD</keyword>